<dbReference type="InterPro" id="IPR007627">
    <property type="entry name" value="RNA_pol_sigma70_r2"/>
</dbReference>
<feature type="domain" description="RNA polymerase sigma-70 region 2" evidence="5">
    <location>
        <begin position="20"/>
        <end position="70"/>
    </location>
</feature>
<name>A0A1M5K6S2_9ALTE</name>
<evidence type="ECO:0000259" key="5">
    <source>
        <dbReference type="Pfam" id="PF04542"/>
    </source>
</evidence>
<dbReference type="Gene3D" id="1.10.1740.10">
    <property type="match status" value="1"/>
</dbReference>
<accession>A0A1M5K6S2</accession>
<evidence type="ECO:0000256" key="1">
    <source>
        <dbReference type="ARBA" id="ARBA00010641"/>
    </source>
</evidence>
<feature type="domain" description="RNA polymerase sigma factor 70 region 4 type 2" evidence="6">
    <location>
        <begin position="104"/>
        <end position="153"/>
    </location>
</feature>
<dbReference type="OrthoDB" id="9797134at2"/>
<evidence type="ECO:0000256" key="4">
    <source>
        <dbReference type="ARBA" id="ARBA00023163"/>
    </source>
</evidence>
<dbReference type="PANTHER" id="PTHR43133:SF63">
    <property type="entry name" value="RNA POLYMERASE SIGMA FACTOR FECI-RELATED"/>
    <property type="match status" value="1"/>
</dbReference>
<proteinExistence type="inferred from homology"/>
<evidence type="ECO:0000259" key="6">
    <source>
        <dbReference type="Pfam" id="PF08281"/>
    </source>
</evidence>
<reference evidence="8" key="1">
    <citation type="submission" date="2016-11" db="EMBL/GenBank/DDBJ databases">
        <authorList>
            <person name="Varghese N."/>
            <person name="Submissions S."/>
        </authorList>
    </citation>
    <scope>NUCLEOTIDE SEQUENCE [LARGE SCALE GENOMIC DNA]</scope>
    <source>
        <strain evidence="8">CGMCC 1.8995</strain>
    </source>
</reference>
<dbReference type="InterPro" id="IPR013249">
    <property type="entry name" value="RNA_pol_sigma70_r4_t2"/>
</dbReference>
<dbReference type="RefSeq" id="WP_084526444.1">
    <property type="nucleotide sequence ID" value="NZ_FQWD01000003.1"/>
</dbReference>
<evidence type="ECO:0000256" key="2">
    <source>
        <dbReference type="ARBA" id="ARBA00023015"/>
    </source>
</evidence>
<dbReference type="InterPro" id="IPR039425">
    <property type="entry name" value="RNA_pol_sigma-70-like"/>
</dbReference>
<dbReference type="PANTHER" id="PTHR43133">
    <property type="entry name" value="RNA POLYMERASE ECF-TYPE SIGMA FACTO"/>
    <property type="match status" value="1"/>
</dbReference>
<sequence length="163" mass="18603">MSDVNVSSKDIHKQIIEGAQLNRYLNRHANSADEAADIYQESIVRVLEQSRRHRIDNPLAYAIRVARNLLSARGHKEDSDEIDSIACSRYAPADHVEHAQICAQLSDVLENMPPLRKKVFILRRVEGESRQQIARQLDISVDAVSKHLSRAMADVQLYLDRHQ</sequence>
<dbReference type="EMBL" id="FQWD01000003">
    <property type="protein sequence ID" value="SHG48508.1"/>
    <property type="molecule type" value="Genomic_DNA"/>
</dbReference>
<dbReference type="GO" id="GO:0016987">
    <property type="term" value="F:sigma factor activity"/>
    <property type="evidence" value="ECO:0007669"/>
    <property type="project" value="UniProtKB-KW"/>
</dbReference>
<protein>
    <submittedName>
        <fullName evidence="7">RNA polymerase sigma-70 factor, ECF subfamily</fullName>
    </submittedName>
</protein>
<keyword evidence="2" id="KW-0805">Transcription regulation</keyword>
<dbReference type="NCBIfam" id="TIGR02937">
    <property type="entry name" value="sigma70-ECF"/>
    <property type="match status" value="1"/>
</dbReference>
<dbReference type="InterPro" id="IPR036388">
    <property type="entry name" value="WH-like_DNA-bd_sf"/>
</dbReference>
<dbReference type="Pfam" id="PF08281">
    <property type="entry name" value="Sigma70_r4_2"/>
    <property type="match status" value="1"/>
</dbReference>
<keyword evidence="4" id="KW-0804">Transcription</keyword>
<dbReference type="Pfam" id="PF04542">
    <property type="entry name" value="Sigma70_r2"/>
    <property type="match status" value="1"/>
</dbReference>
<dbReference type="InterPro" id="IPR013325">
    <property type="entry name" value="RNA_pol_sigma_r2"/>
</dbReference>
<organism evidence="7 8">
    <name type="scientific">Marisediminitalea aggregata</name>
    <dbReference type="NCBI Taxonomy" id="634436"/>
    <lineage>
        <taxon>Bacteria</taxon>
        <taxon>Pseudomonadati</taxon>
        <taxon>Pseudomonadota</taxon>
        <taxon>Gammaproteobacteria</taxon>
        <taxon>Alteromonadales</taxon>
        <taxon>Alteromonadaceae</taxon>
        <taxon>Marisediminitalea</taxon>
    </lineage>
</organism>
<dbReference type="InterPro" id="IPR014284">
    <property type="entry name" value="RNA_pol_sigma-70_dom"/>
</dbReference>
<evidence type="ECO:0000313" key="7">
    <source>
        <dbReference type="EMBL" id="SHG48508.1"/>
    </source>
</evidence>
<dbReference type="STRING" id="634436.SAMN05216361_2392"/>
<dbReference type="InterPro" id="IPR013324">
    <property type="entry name" value="RNA_pol_sigma_r3/r4-like"/>
</dbReference>
<dbReference type="Proteomes" id="UP000184520">
    <property type="component" value="Unassembled WGS sequence"/>
</dbReference>
<dbReference type="GO" id="GO:0006352">
    <property type="term" value="P:DNA-templated transcription initiation"/>
    <property type="evidence" value="ECO:0007669"/>
    <property type="project" value="InterPro"/>
</dbReference>
<dbReference type="SUPFAM" id="SSF88659">
    <property type="entry name" value="Sigma3 and sigma4 domains of RNA polymerase sigma factors"/>
    <property type="match status" value="1"/>
</dbReference>
<dbReference type="AlphaFoldDB" id="A0A1M5K6S2"/>
<keyword evidence="3" id="KW-0731">Sigma factor</keyword>
<keyword evidence="8" id="KW-1185">Reference proteome</keyword>
<evidence type="ECO:0000256" key="3">
    <source>
        <dbReference type="ARBA" id="ARBA00023082"/>
    </source>
</evidence>
<evidence type="ECO:0000313" key="8">
    <source>
        <dbReference type="Proteomes" id="UP000184520"/>
    </source>
</evidence>
<comment type="similarity">
    <text evidence="1">Belongs to the sigma-70 factor family. ECF subfamily.</text>
</comment>
<gene>
    <name evidence="7" type="ORF">SAMN05216361_2392</name>
</gene>
<dbReference type="Gene3D" id="1.10.10.10">
    <property type="entry name" value="Winged helix-like DNA-binding domain superfamily/Winged helix DNA-binding domain"/>
    <property type="match status" value="1"/>
</dbReference>
<dbReference type="GO" id="GO:0003677">
    <property type="term" value="F:DNA binding"/>
    <property type="evidence" value="ECO:0007669"/>
    <property type="project" value="InterPro"/>
</dbReference>
<dbReference type="SUPFAM" id="SSF88946">
    <property type="entry name" value="Sigma2 domain of RNA polymerase sigma factors"/>
    <property type="match status" value="1"/>
</dbReference>